<dbReference type="GO" id="GO:0016740">
    <property type="term" value="F:transferase activity"/>
    <property type="evidence" value="ECO:0007669"/>
    <property type="project" value="UniProtKB-KW"/>
</dbReference>
<dbReference type="InterPro" id="IPR006235">
    <property type="entry name" value="OAc-hSer/O-AcSer_sulfhydrylase"/>
</dbReference>
<evidence type="ECO:0000256" key="2">
    <source>
        <dbReference type="ARBA" id="ARBA00009077"/>
    </source>
</evidence>
<dbReference type="Gene3D" id="3.90.1150.10">
    <property type="entry name" value="Aspartate Aminotransferase, domain 1"/>
    <property type="match status" value="1"/>
</dbReference>
<dbReference type="InterPro" id="IPR015421">
    <property type="entry name" value="PyrdxlP-dep_Trfase_major"/>
</dbReference>
<dbReference type="InterPro" id="IPR015422">
    <property type="entry name" value="PyrdxlP-dep_Trfase_small"/>
</dbReference>
<evidence type="ECO:0000256" key="3">
    <source>
        <dbReference type="ARBA" id="ARBA00022679"/>
    </source>
</evidence>
<comment type="caution">
    <text evidence="6">The sequence shown here is derived from an EMBL/GenBank/DDBJ whole genome shotgun (WGS) entry which is preliminary data.</text>
</comment>
<organism evidence="6 7">
    <name type="scientific">Campylobacter majalis</name>
    <dbReference type="NCBI Taxonomy" id="2790656"/>
    <lineage>
        <taxon>Bacteria</taxon>
        <taxon>Pseudomonadati</taxon>
        <taxon>Campylobacterota</taxon>
        <taxon>Epsilonproteobacteria</taxon>
        <taxon>Campylobacterales</taxon>
        <taxon>Campylobacteraceae</taxon>
        <taxon>Campylobacter</taxon>
    </lineage>
</organism>
<evidence type="ECO:0000256" key="5">
    <source>
        <dbReference type="RuleBase" id="RU362118"/>
    </source>
</evidence>
<dbReference type="PANTHER" id="PTHR43797:SF2">
    <property type="entry name" value="HOMOCYSTEINE_CYSTEINE SYNTHASE"/>
    <property type="match status" value="1"/>
</dbReference>
<keyword evidence="3 6" id="KW-0808">Transferase</keyword>
<dbReference type="SUPFAM" id="SSF53383">
    <property type="entry name" value="PLP-dependent transferases"/>
    <property type="match status" value="1"/>
</dbReference>
<dbReference type="CDD" id="cd00614">
    <property type="entry name" value="CGS_like"/>
    <property type="match status" value="1"/>
</dbReference>
<evidence type="ECO:0000256" key="4">
    <source>
        <dbReference type="ARBA" id="ARBA00022898"/>
    </source>
</evidence>
<dbReference type="Proteomes" id="UP000789803">
    <property type="component" value="Unassembled WGS sequence"/>
</dbReference>
<keyword evidence="7" id="KW-1185">Reference proteome</keyword>
<dbReference type="RefSeq" id="WP_229932903.1">
    <property type="nucleotide sequence ID" value="NZ_CAJHOF010000008.1"/>
</dbReference>
<dbReference type="Gene3D" id="3.40.640.10">
    <property type="entry name" value="Type I PLP-dependent aspartate aminotransferase-like (Major domain)"/>
    <property type="match status" value="1"/>
</dbReference>
<evidence type="ECO:0000313" key="7">
    <source>
        <dbReference type="Proteomes" id="UP000789803"/>
    </source>
</evidence>
<name>A0ABM8Q766_9BACT</name>
<dbReference type="NCBIfam" id="TIGR01326">
    <property type="entry name" value="OAH_OAS_sulfhy"/>
    <property type="match status" value="1"/>
</dbReference>
<gene>
    <name evidence="6" type="ORF">LMG7974_01105</name>
</gene>
<dbReference type="PANTHER" id="PTHR43797">
    <property type="entry name" value="HOMOCYSTEINE/CYSTEINE SYNTHASE"/>
    <property type="match status" value="1"/>
</dbReference>
<dbReference type="EMBL" id="CAJHOF010000008">
    <property type="protein sequence ID" value="CAD7288641.1"/>
    <property type="molecule type" value="Genomic_DNA"/>
</dbReference>
<dbReference type="InterPro" id="IPR000277">
    <property type="entry name" value="Cys/Met-Metab_PyrdxlP-dep_enz"/>
</dbReference>
<comment type="cofactor">
    <cofactor evidence="1 5">
        <name>pyridoxal 5'-phosphate</name>
        <dbReference type="ChEBI" id="CHEBI:597326"/>
    </cofactor>
</comment>
<sequence length="422" mass="45691">MNQETIATHFGYNTKSGTGAMAVPVYMSAAFDFGSSDTAAARFALKEFGPIYSRLTNPTLDVLETRFAAFAGAKMAISTSSGEAAIFYAIANLAQAGDNIIVAQKIYAGSLLTKTFKRFGIQAKIFDADSADDLEALIDDKTKAIFFESLANPQISVANIQKIVDIAKKHKVITIVDNTVATPVLFDAHTHGIDVAVYSATKYINGNGTALGGLITASNHLNSIIKNNPRYEWFNEPDDTYHGLIYAQLPDELDCYILRIKLCLLRDIGATLAPHSAFMMIQGLETLSLRMAKVCENAEKIANFLSSHPKVKNVNYPTLKDNPSYEKAQKYLKNGKASGLISFDLGDKQLATRVINAVKLFSIVVNIGDSKSLITHPASTTHFQLSDDELNAVGVGPGVIRLSIGIENVDDLITDLDNALQA</sequence>
<proteinExistence type="inferred from homology"/>
<dbReference type="PIRSF" id="PIRSF001434">
    <property type="entry name" value="CGS"/>
    <property type="match status" value="1"/>
</dbReference>
<dbReference type="Pfam" id="PF01053">
    <property type="entry name" value="Cys_Met_Meta_PP"/>
    <property type="match status" value="1"/>
</dbReference>
<reference evidence="6 7" key="1">
    <citation type="submission" date="2020-11" db="EMBL/GenBank/DDBJ databases">
        <authorList>
            <person name="Peeters C."/>
        </authorList>
    </citation>
    <scope>NUCLEOTIDE SEQUENCE [LARGE SCALE GENOMIC DNA]</scope>
    <source>
        <strain evidence="6 7">LMG 7974</strain>
    </source>
</reference>
<evidence type="ECO:0000313" key="6">
    <source>
        <dbReference type="EMBL" id="CAD7288641.1"/>
    </source>
</evidence>
<accession>A0ABM8Q766</accession>
<evidence type="ECO:0000256" key="1">
    <source>
        <dbReference type="ARBA" id="ARBA00001933"/>
    </source>
</evidence>
<dbReference type="InterPro" id="IPR015424">
    <property type="entry name" value="PyrdxlP-dep_Trfase"/>
</dbReference>
<keyword evidence="4 5" id="KW-0663">Pyridoxal phosphate</keyword>
<protein>
    <submittedName>
        <fullName evidence="6">O-acetyl-L-homoserine sulfhydrylase</fullName>
        <ecNumber evidence="6">2.5.1.-</ecNumber>
    </submittedName>
</protein>
<comment type="similarity">
    <text evidence="2 5">Belongs to the trans-sulfuration enzymes family.</text>
</comment>
<dbReference type="EC" id="2.5.1.-" evidence="6"/>